<dbReference type="Gene3D" id="1.10.1740.10">
    <property type="match status" value="1"/>
</dbReference>
<dbReference type="InterPro" id="IPR036388">
    <property type="entry name" value="WH-like_DNA-bd_sf"/>
</dbReference>
<dbReference type="SUPFAM" id="SSF88659">
    <property type="entry name" value="Sigma3 and sigma4 domains of RNA polymerase sigma factors"/>
    <property type="match status" value="1"/>
</dbReference>
<dbReference type="RefSeq" id="WP_200353386.1">
    <property type="nucleotide sequence ID" value="NZ_BAABHZ010000002.1"/>
</dbReference>
<keyword evidence="3 6" id="KW-0731">Sigma factor</keyword>
<dbReference type="GO" id="GO:0016987">
    <property type="term" value="F:sigma factor activity"/>
    <property type="evidence" value="ECO:0007669"/>
    <property type="project" value="UniProtKB-KW"/>
</dbReference>
<proteinExistence type="inferred from homology"/>
<evidence type="ECO:0000256" key="6">
    <source>
        <dbReference type="RuleBase" id="RU000716"/>
    </source>
</evidence>
<evidence type="ECO:0000256" key="4">
    <source>
        <dbReference type="ARBA" id="ARBA00023125"/>
    </source>
</evidence>
<organism evidence="9 10">
    <name type="scientific">Luteolibacter yonseiensis</name>
    <dbReference type="NCBI Taxonomy" id="1144680"/>
    <lineage>
        <taxon>Bacteria</taxon>
        <taxon>Pseudomonadati</taxon>
        <taxon>Verrucomicrobiota</taxon>
        <taxon>Verrucomicrobiia</taxon>
        <taxon>Verrucomicrobiales</taxon>
        <taxon>Verrucomicrobiaceae</taxon>
        <taxon>Luteolibacter</taxon>
    </lineage>
</organism>
<dbReference type="InterPro" id="IPR013249">
    <property type="entry name" value="RNA_pol_sigma70_r4_t2"/>
</dbReference>
<accession>A0A934R6X9</accession>
<gene>
    <name evidence="9" type="ORF">JIN84_22675</name>
</gene>
<evidence type="ECO:0000256" key="5">
    <source>
        <dbReference type="ARBA" id="ARBA00023163"/>
    </source>
</evidence>
<evidence type="ECO:0000313" key="9">
    <source>
        <dbReference type="EMBL" id="MBK1818441.1"/>
    </source>
</evidence>
<dbReference type="InterPro" id="IPR000838">
    <property type="entry name" value="RNA_pol_sigma70_ECF_CS"/>
</dbReference>
<dbReference type="PANTHER" id="PTHR43133">
    <property type="entry name" value="RNA POLYMERASE ECF-TYPE SIGMA FACTO"/>
    <property type="match status" value="1"/>
</dbReference>
<dbReference type="InterPro" id="IPR013324">
    <property type="entry name" value="RNA_pol_sigma_r3/r4-like"/>
</dbReference>
<evidence type="ECO:0000256" key="3">
    <source>
        <dbReference type="ARBA" id="ARBA00023082"/>
    </source>
</evidence>
<dbReference type="InterPro" id="IPR007627">
    <property type="entry name" value="RNA_pol_sigma70_r2"/>
</dbReference>
<evidence type="ECO:0000259" key="7">
    <source>
        <dbReference type="Pfam" id="PF04542"/>
    </source>
</evidence>
<dbReference type="Pfam" id="PF04542">
    <property type="entry name" value="Sigma70_r2"/>
    <property type="match status" value="1"/>
</dbReference>
<dbReference type="EMBL" id="JAENIK010000013">
    <property type="protein sequence ID" value="MBK1818441.1"/>
    <property type="molecule type" value="Genomic_DNA"/>
</dbReference>
<dbReference type="NCBIfam" id="TIGR02937">
    <property type="entry name" value="sigma70-ECF"/>
    <property type="match status" value="1"/>
</dbReference>
<protein>
    <recommendedName>
        <fullName evidence="6">RNA polymerase sigma factor</fullName>
    </recommendedName>
</protein>
<dbReference type="Proteomes" id="UP000600139">
    <property type="component" value="Unassembled WGS sequence"/>
</dbReference>
<feature type="domain" description="RNA polymerase sigma-70 region 2" evidence="7">
    <location>
        <begin position="11"/>
        <end position="77"/>
    </location>
</feature>
<evidence type="ECO:0000259" key="8">
    <source>
        <dbReference type="Pfam" id="PF08281"/>
    </source>
</evidence>
<dbReference type="GO" id="GO:0006352">
    <property type="term" value="P:DNA-templated transcription initiation"/>
    <property type="evidence" value="ECO:0007669"/>
    <property type="project" value="InterPro"/>
</dbReference>
<keyword evidence="2 6" id="KW-0805">Transcription regulation</keyword>
<evidence type="ECO:0000256" key="1">
    <source>
        <dbReference type="ARBA" id="ARBA00010641"/>
    </source>
</evidence>
<keyword evidence="5 6" id="KW-0804">Transcription</keyword>
<sequence length="176" mass="19974">MPDSEAFTRVIAEHHSSLRHYIGGFGVNPAWVDDIAQDTFLVVYRKWDEFLAVDNPGAWLRTVAKNLVLNETAKLNRRERLFSHNLTKLLVEAEDAQTSTPPPPMPPETLEALRACLGHLTKKTRGVIEARYFGNMNSFQIGQEMAMKPAAVRKLLFHARQSLAECLRGKPIEVHW</sequence>
<dbReference type="Gene3D" id="1.10.10.10">
    <property type="entry name" value="Winged helix-like DNA-binding domain superfamily/Winged helix DNA-binding domain"/>
    <property type="match status" value="1"/>
</dbReference>
<name>A0A934R6X9_9BACT</name>
<dbReference type="InterPro" id="IPR013325">
    <property type="entry name" value="RNA_pol_sigma_r2"/>
</dbReference>
<dbReference type="SUPFAM" id="SSF88946">
    <property type="entry name" value="Sigma2 domain of RNA polymerase sigma factors"/>
    <property type="match status" value="1"/>
</dbReference>
<dbReference type="InterPro" id="IPR014284">
    <property type="entry name" value="RNA_pol_sigma-70_dom"/>
</dbReference>
<feature type="domain" description="RNA polymerase sigma factor 70 region 4 type 2" evidence="8">
    <location>
        <begin position="111"/>
        <end position="163"/>
    </location>
</feature>
<evidence type="ECO:0000256" key="2">
    <source>
        <dbReference type="ARBA" id="ARBA00023015"/>
    </source>
</evidence>
<keyword evidence="10" id="KW-1185">Reference proteome</keyword>
<dbReference type="PANTHER" id="PTHR43133:SF51">
    <property type="entry name" value="RNA POLYMERASE SIGMA FACTOR"/>
    <property type="match status" value="1"/>
</dbReference>
<comment type="similarity">
    <text evidence="1 6">Belongs to the sigma-70 factor family. ECF subfamily.</text>
</comment>
<dbReference type="Pfam" id="PF08281">
    <property type="entry name" value="Sigma70_r4_2"/>
    <property type="match status" value="1"/>
</dbReference>
<dbReference type="GO" id="GO:0003677">
    <property type="term" value="F:DNA binding"/>
    <property type="evidence" value="ECO:0007669"/>
    <property type="project" value="UniProtKB-KW"/>
</dbReference>
<dbReference type="InterPro" id="IPR039425">
    <property type="entry name" value="RNA_pol_sigma-70-like"/>
</dbReference>
<reference evidence="9" key="1">
    <citation type="submission" date="2021-01" db="EMBL/GenBank/DDBJ databases">
        <title>Modified the classification status of verrucomicrobia.</title>
        <authorList>
            <person name="Feng X."/>
        </authorList>
    </citation>
    <scope>NUCLEOTIDE SEQUENCE</scope>
    <source>
        <strain evidence="9">JCM 18052</strain>
    </source>
</reference>
<dbReference type="AlphaFoldDB" id="A0A934R6X9"/>
<evidence type="ECO:0000313" key="10">
    <source>
        <dbReference type="Proteomes" id="UP000600139"/>
    </source>
</evidence>
<dbReference type="PROSITE" id="PS01063">
    <property type="entry name" value="SIGMA70_ECF"/>
    <property type="match status" value="1"/>
</dbReference>
<comment type="caution">
    <text evidence="9">The sequence shown here is derived from an EMBL/GenBank/DDBJ whole genome shotgun (WGS) entry which is preliminary data.</text>
</comment>
<keyword evidence="4 6" id="KW-0238">DNA-binding</keyword>